<evidence type="ECO:0000313" key="9">
    <source>
        <dbReference type="Proteomes" id="UP001152795"/>
    </source>
</evidence>
<proteinExistence type="predicted"/>
<evidence type="ECO:0000256" key="6">
    <source>
        <dbReference type="ARBA" id="ARBA00023180"/>
    </source>
</evidence>
<evidence type="ECO:0000256" key="2">
    <source>
        <dbReference type="ARBA" id="ARBA00022692"/>
    </source>
</evidence>
<dbReference type="InterPro" id="IPR000337">
    <property type="entry name" value="GPCR_3"/>
</dbReference>
<keyword evidence="3" id="KW-1133">Transmembrane helix</keyword>
<comment type="subcellular location">
    <subcellularLocation>
        <location evidence="1">Membrane</location>
        <topology evidence="1">Multi-pass membrane protein</topology>
    </subcellularLocation>
</comment>
<dbReference type="Gene3D" id="3.40.50.2300">
    <property type="match status" value="2"/>
</dbReference>
<evidence type="ECO:0000256" key="5">
    <source>
        <dbReference type="ARBA" id="ARBA00023170"/>
    </source>
</evidence>
<dbReference type="Pfam" id="PF01094">
    <property type="entry name" value="ANF_receptor"/>
    <property type="match status" value="1"/>
</dbReference>
<evidence type="ECO:0000313" key="8">
    <source>
        <dbReference type="EMBL" id="CAB4022021.1"/>
    </source>
</evidence>
<keyword evidence="9" id="KW-1185">Reference proteome</keyword>
<keyword evidence="5 8" id="KW-0675">Receptor</keyword>
<sequence length="234" mass="26286">MLYALDTINADPAILPGIKLGSVIADTCSSEVIASKRTRKFIKIIFVPESTNYSELVSVVGPMYSRNAKFVANIVRVFHIPQISYGAMSHELSNKDIFNYFFRTVAPDGFFYAAMAAFLGRMGWRYVGLVHSEKVWNPLNAAQFVDKMRHKGICVGPQLHISPRTTDEHFDRYIEKLVSDDKEPKIVILVTSTRESRAMLAAKKRNARGNELMFVAGVTWSNRKTITKGDYGGI</sequence>
<gene>
    <name evidence="8" type="ORF">PACLA_8A001414</name>
</gene>
<dbReference type="PRINTS" id="PR00248">
    <property type="entry name" value="GPCRMGR"/>
</dbReference>
<evidence type="ECO:0000256" key="4">
    <source>
        <dbReference type="ARBA" id="ARBA00023136"/>
    </source>
</evidence>
<keyword evidence="6" id="KW-0325">Glycoprotein</keyword>
<dbReference type="OrthoDB" id="425344at2759"/>
<dbReference type="InterPro" id="IPR028082">
    <property type="entry name" value="Peripla_BP_I"/>
</dbReference>
<accession>A0A6S7K227</accession>
<evidence type="ECO:0000256" key="1">
    <source>
        <dbReference type="ARBA" id="ARBA00004141"/>
    </source>
</evidence>
<name>A0A6S7K227_PARCT</name>
<protein>
    <submittedName>
        <fullName evidence="8">Metabotropic glutamate receptor 3-like</fullName>
    </submittedName>
</protein>
<comment type="caution">
    <text evidence="8">The sequence shown here is derived from an EMBL/GenBank/DDBJ whole genome shotgun (WGS) entry which is preliminary data.</text>
</comment>
<keyword evidence="2" id="KW-0812">Transmembrane</keyword>
<dbReference type="AlphaFoldDB" id="A0A6S7K227"/>
<keyword evidence="4" id="KW-0472">Membrane</keyword>
<evidence type="ECO:0000259" key="7">
    <source>
        <dbReference type="Pfam" id="PF01094"/>
    </source>
</evidence>
<organism evidence="8 9">
    <name type="scientific">Paramuricea clavata</name>
    <name type="common">Red gorgonian</name>
    <name type="synonym">Violescent sea-whip</name>
    <dbReference type="NCBI Taxonomy" id="317549"/>
    <lineage>
        <taxon>Eukaryota</taxon>
        <taxon>Metazoa</taxon>
        <taxon>Cnidaria</taxon>
        <taxon>Anthozoa</taxon>
        <taxon>Octocorallia</taxon>
        <taxon>Malacalcyonacea</taxon>
        <taxon>Plexauridae</taxon>
        <taxon>Paramuricea</taxon>
    </lineage>
</organism>
<evidence type="ECO:0000256" key="3">
    <source>
        <dbReference type="ARBA" id="ARBA00022989"/>
    </source>
</evidence>
<dbReference type="GO" id="GO:0004930">
    <property type="term" value="F:G protein-coupled receptor activity"/>
    <property type="evidence" value="ECO:0007669"/>
    <property type="project" value="InterPro"/>
</dbReference>
<reference evidence="8" key="1">
    <citation type="submission" date="2020-04" db="EMBL/GenBank/DDBJ databases">
        <authorList>
            <person name="Alioto T."/>
            <person name="Alioto T."/>
            <person name="Gomez Garrido J."/>
        </authorList>
    </citation>
    <scope>NUCLEOTIDE SEQUENCE</scope>
    <source>
        <strain evidence="8">A484AB</strain>
    </source>
</reference>
<dbReference type="Proteomes" id="UP001152795">
    <property type="component" value="Unassembled WGS sequence"/>
</dbReference>
<dbReference type="SUPFAM" id="SSF53822">
    <property type="entry name" value="Periplasmic binding protein-like I"/>
    <property type="match status" value="1"/>
</dbReference>
<dbReference type="EMBL" id="CACRXK020011766">
    <property type="protein sequence ID" value="CAB4022021.1"/>
    <property type="molecule type" value="Genomic_DNA"/>
</dbReference>
<dbReference type="PANTHER" id="PTHR24060">
    <property type="entry name" value="METABOTROPIC GLUTAMATE RECEPTOR"/>
    <property type="match status" value="1"/>
</dbReference>
<dbReference type="InterPro" id="IPR001828">
    <property type="entry name" value="ANF_lig-bd_rcpt"/>
</dbReference>
<dbReference type="InterPro" id="IPR050726">
    <property type="entry name" value="mGluR"/>
</dbReference>
<dbReference type="GO" id="GO:0016020">
    <property type="term" value="C:membrane"/>
    <property type="evidence" value="ECO:0007669"/>
    <property type="project" value="UniProtKB-SubCell"/>
</dbReference>
<dbReference type="CDD" id="cd06350">
    <property type="entry name" value="PBP1_GPCR_family_C-like"/>
    <property type="match status" value="1"/>
</dbReference>
<feature type="domain" description="Receptor ligand binding region" evidence="7">
    <location>
        <begin position="1"/>
        <end position="227"/>
    </location>
</feature>